<name>A9NRB8_PICSI</name>
<dbReference type="AlphaFoldDB" id="A9NRB8"/>
<accession>A9NRB8</accession>
<organism evidence="1">
    <name type="scientific">Picea sitchensis</name>
    <name type="common">Sitka spruce</name>
    <name type="synonym">Pinus sitchensis</name>
    <dbReference type="NCBI Taxonomy" id="3332"/>
    <lineage>
        <taxon>Eukaryota</taxon>
        <taxon>Viridiplantae</taxon>
        <taxon>Streptophyta</taxon>
        <taxon>Embryophyta</taxon>
        <taxon>Tracheophyta</taxon>
        <taxon>Spermatophyta</taxon>
        <taxon>Pinopsida</taxon>
        <taxon>Pinidae</taxon>
        <taxon>Conifers I</taxon>
        <taxon>Pinales</taxon>
        <taxon>Pinaceae</taxon>
        <taxon>Picea</taxon>
    </lineage>
</organism>
<reference evidence="1" key="1">
    <citation type="journal article" date="2008" name="BMC Genomics">
        <title>A conifer genomics resource of 200,000 spruce (Picea spp.) ESTs and 6,464 high-quality, sequence-finished full-length cDNAs for Sitka spruce (Picea sitchensis).</title>
        <authorList>
            <person name="Ralph S.G."/>
            <person name="Chun H.J."/>
            <person name="Kolosova N."/>
            <person name="Cooper D."/>
            <person name="Oddy C."/>
            <person name="Ritland C.E."/>
            <person name="Kirkpatrick R."/>
            <person name="Moore R."/>
            <person name="Barber S."/>
            <person name="Holt R.A."/>
            <person name="Jones S.J."/>
            <person name="Marra M.A."/>
            <person name="Douglas C.J."/>
            <person name="Ritland K."/>
            <person name="Bohlmann J."/>
        </authorList>
    </citation>
    <scope>NUCLEOTIDE SEQUENCE</scope>
    <source>
        <tissue evidence="1">Green portion of the leader tissue</tissue>
    </source>
</reference>
<sequence>MSWKKILPLTSLRWFLRKNMPLVMNLRLWRLLKRRKRKQLLSLFYRKAQKEDL</sequence>
<evidence type="ECO:0000313" key="1">
    <source>
        <dbReference type="EMBL" id="ABK23179.1"/>
    </source>
</evidence>
<protein>
    <submittedName>
        <fullName evidence="1">Uncharacterized protein</fullName>
    </submittedName>
</protein>
<dbReference type="EMBL" id="EF083846">
    <property type="protein sequence ID" value="ABK23179.1"/>
    <property type="molecule type" value="mRNA"/>
</dbReference>
<proteinExistence type="evidence at transcript level"/>